<evidence type="ECO:0000313" key="2">
    <source>
        <dbReference type="Proteomes" id="UP000565576"/>
    </source>
</evidence>
<keyword evidence="1" id="KW-0808">Transferase</keyword>
<dbReference type="Gene3D" id="3.40.50.150">
    <property type="entry name" value="Vaccinia Virus protein VP39"/>
    <property type="match status" value="1"/>
</dbReference>
<proteinExistence type="predicted"/>
<dbReference type="InterPro" id="IPR029063">
    <property type="entry name" value="SAM-dependent_MTases_sf"/>
</dbReference>
<dbReference type="GO" id="GO:0008168">
    <property type="term" value="F:methyltransferase activity"/>
    <property type="evidence" value="ECO:0007669"/>
    <property type="project" value="UniProtKB-KW"/>
</dbReference>
<accession>A0A7X0MDJ3</accession>
<dbReference type="EMBL" id="JACHBG010000004">
    <property type="protein sequence ID" value="MBB6485048.1"/>
    <property type="molecule type" value="Genomic_DNA"/>
</dbReference>
<dbReference type="AlphaFoldDB" id="A0A7X0MDJ3"/>
<gene>
    <name evidence="1" type="ORF">GGD46_002328</name>
</gene>
<dbReference type="RefSeq" id="WP_184703886.1">
    <property type="nucleotide sequence ID" value="NZ_JACHBG010000004.1"/>
</dbReference>
<keyword evidence="1" id="KW-0489">Methyltransferase</keyword>
<dbReference type="GO" id="GO:0032259">
    <property type="term" value="P:methylation"/>
    <property type="evidence" value="ECO:0007669"/>
    <property type="project" value="UniProtKB-KW"/>
</dbReference>
<dbReference type="PANTHER" id="PTHR43861:SF1">
    <property type="entry name" value="TRANS-ACONITATE 2-METHYLTRANSFERASE"/>
    <property type="match status" value="1"/>
</dbReference>
<organism evidence="1 2">
    <name type="scientific">Rhizobium lusitanum</name>
    <dbReference type="NCBI Taxonomy" id="293958"/>
    <lineage>
        <taxon>Bacteria</taxon>
        <taxon>Pseudomonadati</taxon>
        <taxon>Pseudomonadota</taxon>
        <taxon>Alphaproteobacteria</taxon>
        <taxon>Hyphomicrobiales</taxon>
        <taxon>Rhizobiaceae</taxon>
        <taxon>Rhizobium/Agrobacterium group</taxon>
        <taxon>Rhizobium</taxon>
    </lineage>
</organism>
<dbReference type="PANTHER" id="PTHR43861">
    <property type="entry name" value="TRANS-ACONITATE 2-METHYLTRANSFERASE-RELATED"/>
    <property type="match status" value="1"/>
</dbReference>
<name>A0A7X0MDJ3_9HYPH</name>
<dbReference type="Pfam" id="PF13489">
    <property type="entry name" value="Methyltransf_23"/>
    <property type="match status" value="1"/>
</dbReference>
<dbReference type="SUPFAM" id="SSF53335">
    <property type="entry name" value="S-adenosyl-L-methionine-dependent methyltransferases"/>
    <property type="match status" value="1"/>
</dbReference>
<dbReference type="CDD" id="cd02440">
    <property type="entry name" value="AdoMet_MTases"/>
    <property type="match status" value="1"/>
</dbReference>
<comment type="caution">
    <text evidence="1">The sequence shown here is derived from an EMBL/GenBank/DDBJ whole genome shotgun (WGS) entry which is preliminary data.</text>
</comment>
<evidence type="ECO:0000313" key="1">
    <source>
        <dbReference type="EMBL" id="MBB6485048.1"/>
    </source>
</evidence>
<sequence length="195" mass="21382">MSTDPTSSFYTDNATLYAARDRNLPRKRLDAFLDTLPAGASILELGCGAGQDAAYMLSRGFDVAPTDGSAELAREAEKRIGRPVRIMRFETLDSDSAFDGIWAEASLLHVRRSTLPDVFSRILQALKTGGIFHASFKAGDAEGHDKFGRYYNYPSAAWLEDKLSAAGWRTVAMTEADGGGFDGEPTRWLYVTARK</sequence>
<protein>
    <submittedName>
        <fullName evidence="1">Cyclopropane fatty-acyl-phospholipid synthase-like methyltransferase</fullName>
    </submittedName>
</protein>
<reference evidence="1 2" key="1">
    <citation type="submission" date="2020-08" db="EMBL/GenBank/DDBJ databases">
        <title>Genomic Encyclopedia of Type Strains, Phase IV (KMG-V): Genome sequencing to study the core and pangenomes of soil and plant-associated prokaryotes.</title>
        <authorList>
            <person name="Whitman W."/>
        </authorList>
    </citation>
    <scope>NUCLEOTIDE SEQUENCE [LARGE SCALE GENOMIC DNA]</scope>
    <source>
        <strain evidence="1 2">SEMIA 4060</strain>
    </source>
</reference>
<dbReference type="Proteomes" id="UP000565576">
    <property type="component" value="Unassembled WGS sequence"/>
</dbReference>